<sequence length="288" mass="32250">MTVLPTLPSRKARTSTRTTGGKKSSVGKLARKNSRNIPLYDNRPFQRRQSSNSNSNAYQLPTCSLHPWSWSNVGLSAAAKLRENGYRVALGSRSGKAASTNAEHLNVQVDATKRESIDSAFDTVVEKLGPVNVVIYNGVRCAWYRRIYRCSRSFKKDVHRDHPRAFIVNGNILPFAQYTPPKGFTLGVQKALEVRFIATASKSYDAENFHFYFPSLVTNDGGLVADYSMFLQSGQAHAKVYWDLINDKKQAALLHGTIALLSTERLTVLPLKRRYFSLVVCNIMLCNL</sequence>
<feature type="region of interest" description="Disordered" evidence="1">
    <location>
        <begin position="1"/>
        <end position="56"/>
    </location>
</feature>
<feature type="compositionally biased region" description="Low complexity" evidence="1">
    <location>
        <begin position="15"/>
        <end position="28"/>
    </location>
</feature>
<dbReference type="Gene3D" id="3.40.50.720">
    <property type="entry name" value="NAD(P)-binding Rossmann-like Domain"/>
    <property type="match status" value="1"/>
</dbReference>
<accession>A0A9P5NTI9</accession>
<protein>
    <submittedName>
        <fullName evidence="2">Uncharacterized protein</fullName>
    </submittedName>
</protein>
<reference evidence="2" key="1">
    <citation type="submission" date="2020-11" db="EMBL/GenBank/DDBJ databases">
        <authorList>
            <consortium name="DOE Joint Genome Institute"/>
            <person name="Ahrendt S."/>
            <person name="Riley R."/>
            <person name="Andreopoulos W."/>
            <person name="LaButti K."/>
            <person name="Pangilinan J."/>
            <person name="Ruiz-duenas F.J."/>
            <person name="Barrasa J.M."/>
            <person name="Sanchez-Garcia M."/>
            <person name="Camarero S."/>
            <person name="Miyauchi S."/>
            <person name="Serrano A."/>
            <person name="Linde D."/>
            <person name="Babiker R."/>
            <person name="Drula E."/>
            <person name="Ayuso-Fernandez I."/>
            <person name="Pacheco R."/>
            <person name="Padilla G."/>
            <person name="Ferreira P."/>
            <person name="Barriuso J."/>
            <person name="Kellner H."/>
            <person name="Castanera R."/>
            <person name="Alfaro M."/>
            <person name="Ramirez L."/>
            <person name="Pisabarro A.G."/>
            <person name="Kuo A."/>
            <person name="Tritt A."/>
            <person name="Lipzen A."/>
            <person name="He G."/>
            <person name="Yan M."/>
            <person name="Ng V."/>
            <person name="Cullen D."/>
            <person name="Martin F."/>
            <person name="Rosso M.-N."/>
            <person name="Henrissat B."/>
            <person name="Hibbett D."/>
            <person name="Martinez A.T."/>
            <person name="Grigoriev I.V."/>
        </authorList>
    </citation>
    <scope>NUCLEOTIDE SEQUENCE</scope>
    <source>
        <strain evidence="2">AH 44721</strain>
    </source>
</reference>
<name>A0A9P5NTI9_GYMJU</name>
<organism evidence="2 3">
    <name type="scientific">Gymnopilus junonius</name>
    <name type="common">Spectacular rustgill mushroom</name>
    <name type="synonym">Gymnopilus spectabilis subsp. junonius</name>
    <dbReference type="NCBI Taxonomy" id="109634"/>
    <lineage>
        <taxon>Eukaryota</taxon>
        <taxon>Fungi</taxon>
        <taxon>Dikarya</taxon>
        <taxon>Basidiomycota</taxon>
        <taxon>Agaricomycotina</taxon>
        <taxon>Agaricomycetes</taxon>
        <taxon>Agaricomycetidae</taxon>
        <taxon>Agaricales</taxon>
        <taxon>Agaricineae</taxon>
        <taxon>Hymenogastraceae</taxon>
        <taxon>Gymnopilus</taxon>
    </lineage>
</organism>
<evidence type="ECO:0000313" key="3">
    <source>
        <dbReference type="Proteomes" id="UP000724874"/>
    </source>
</evidence>
<dbReference type="SUPFAM" id="SSF51735">
    <property type="entry name" value="NAD(P)-binding Rossmann-fold domains"/>
    <property type="match status" value="1"/>
</dbReference>
<gene>
    <name evidence="2" type="ORF">CPB84DRAFT_653979</name>
</gene>
<proteinExistence type="predicted"/>
<dbReference type="OrthoDB" id="5336600at2759"/>
<dbReference type="AlphaFoldDB" id="A0A9P5NTI9"/>
<keyword evidence="3" id="KW-1185">Reference proteome</keyword>
<evidence type="ECO:0000256" key="1">
    <source>
        <dbReference type="SAM" id="MobiDB-lite"/>
    </source>
</evidence>
<comment type="caution">
    <text evidence="2">The sequence shown here is derived from an EMBL/GenBank/DDBJ whole genome shotgun (WGS) entry which is preliminary data.</text>
</comment>
<dbReference type="EMBL" id="JADNYJ010000025">
    <property type="protein sequence ID" value="KAF8904730.1"/>
    <property type="molecule type" value="Genomic_DNA"/>
</dbReference>
<dbReference type="Proteomes" id="UP000724874">
    <property type="component" value="Unassembled WGS sequence"/>
</dbReference>
<evidence type="ECO:0000313" key="2">
    <source>
        <dbReference type="EMBL" id="KAF8904730.1"/>
    </source>
</evidence>
<dbReference type="InterPro" id="IPR036291">
    <property type="entry name" value="NAD(P)-bd_dom_sf"/>
</dbReference>